<evidence type="ECO:0000256" key="6">
    <source>
        <dbReference type="NCBIfam" id="TIGR02821"/>
    </source>
</evidence>
<name>A0A1Z3NAY3_BDEBC</name>
<dbReference type="OrthoDB" id="5291901at2"/>
<dbReference type="AlphaFoldDB" id="A0A1Z3NAY3"/>
<comment type="catalytic activity">
    <reaction evidence="5 8">
        <text>S-formylglutathione + H2O = formate + glutathione + H(+)</text>
        <dbReference type="Rhea" id="RHEA:14961"/>
        <dbReference type="ChEBI" id="CHEBI:15377"/>
        <dbReference type="ChEBI" id="CHEBI:15378"/>
        <dbReference type="ChEBI" id="CHEBI:15740"/>
        <dbReference type="ChEBI" id="CHEBI:57688"/>
        <dbReference type="ChEBI" id="CHEBI:57925"/>
        <dbReference type="EC" id="3.1.2.12"/>
    </reaction>
</comment>
<evidence type="ECO:0000256" key="8">
    <source>
        <dbReference type="RuleBase" id="RU363068"/>
    </source>
</evidence>
<protein>
    <recommendedName>
        <fullName evidence="2 6">S-formylglutathione hydrolase</fullName>
        <ecNumber evidence="2 6">3.1.2.12</ecNumber>
    </recommendedName>
</protein>
<evidence type="ECO:0000256" key="4">
    <source>
        <dbReference type="ARBA" id="ARBA00022801"/>
    </source>
</evidence>
<dbReference type="RefSeq" id="WP_088566064.1">
    <property type="nucleotide sequence ID" value="NZ_CP020946.1"/>
</dbReference>
<evidence type="ECO:0000256" key="5">
    <source>
        <dbReference type="ARBA" id="ARBA00047590"/>
    </source>
</evidence>
<keyword evidence="4 8" id="KW-0378">Hydrolase</keyword>
<organism evidence="9 10">
    <name type="scientific">Bdellovibrio bacteriovorus</name>
    <dbReference type="NCBI Taxonomy" id="959"/>
    <lineage>
        <taxon>Bacteria</taxon>
        <taxon>Pseudomonadati</taxon>
        <taxon>Bdellovibrionota</taxon>
        <taxon>Bdellovibrionia</taxon>
        <taxon>Bdellovibrionales</taxon>
        <taxon>Pseudobdellovibrionaceae</taxon>
        <taxon>Bdellovibrio</taxon>
    </lineage>
</organism>
<sequence>MNLTPLKTHKTFQGLTQFWEHDSAVTKTKMKFSTFIPQGKVKGCVIWLSGLTCTDENFITKAGAQKYLAEHQLMVICPDTSPRGLQLPGEHDSYDFGSGAGFYVDATVDGYKDHYKMYSYVNEELYSLIQKQFAVSAEHISVMGHSMGGHGALVLGLRNPGKYRSVSAFSPIVNPVQCPWGQKAFAGYLGTDTSAWSQYDATELVNSGARHPAKILIDQGTQDEFLQKGQLLTQNFEGACKTAGQPYEVNYCEQYDHSYYFIATFIESHIKFHASF</sequence>
<dbReference type="EC" id="3.1.2.12" evidence="2 6"/>
<dbReference type="FunFam" id="3.40.50.1820:FF:000002">
    <property type="entry name" value="S-formylglutathione hydrolase"/>
    <property type="match status" value="1"/>
</dbReference>
<dbReference type="NCBIfam" id="TIGR02821">
    <property type="entry name" value="fghA_ester_D"/>
    <property type="match status" value="1"/>
</dbReference>
<feature type="active site" description="Charge relay system" evidence="7">
    <location>
        <position position="146"/>
    </location>
</feature>
<dbReference type="GO" id="GO:0018738">
    <property type="term" value="F:S-formylglutathione hydrolase activity"/>
    <property type="evidence" value="ECO:0007669"/>
    <property type="project" value="UniProtKB-UniRule"/>
</dbReference>
<evidence type="ECO:0000256" key="2">
    <source>
        <dbReference type="ARBA" id="ARBA00012479"/>
    </source>
</evidence>
<dbReference type="EMBL" id="CP020946">
    <property type="protein sequence ID" value="ASD64606.1"/>
    <property type="molecule type" value="Genomic_DNA"/>
</dbReference>
<dbReference type="Pfam" id="PF00756">
    <property type="entry name" value="Esterase"/>
    <property type="match status" value="1"/>
</dbReference>
<dbReference type="PANTHER" id="PTHR10061:SF0">
    <property type="entry name" value="S-FORMYLGLUTATHIONE HYDROLASE"/>
    <property type="match status" value="1"/>
</dbReference>
<proteinExistence type="inferred from homology"/>
<evidence type="ECO:0000313" key="10">
    <source>
        <dbReference type="Proteomes" id="UP000197003"/>
    </source>
</evidence>
<evidence type="ECO:0000256" key="7">
    <source>
        <dbReference type="PIRSR" id="PIRSR614186-1"/>
    </source>
</evidence>
<evidence type="ECO:0000313" key="9">
    <source>
        <dbReference type="EMBL" id="ASD64606.1"/>
    </source>
</evidence>
<reference evidence="9 10" key="1">
    <citation type="submission" date="2017-04" db="EMBL/GenBank/DDBJ databases">
        <title>Whole genome sequence of Bdellovibrio bacteriovorus strain SSB218315.</title>
        <authorList>
            <person name="Oyedara O."/>
            <person name="Rodriguez-Perez M.A."/>
        </authorList>
    </citation>
    <scope>NUCLEOTIDE SEQUENCE [LARGE SCALE GENOMIC DNA]</scope>
    <source>
        <strain evidence="9 10">SSB218315</strain>
    </source>
</reference>
<dbReference type="GO" id="GO:0052689">
    <property type="term" value="F:carboxylic ester hydrolase activity"/>
    <property type="evidence" value="ECO:0007669"/>
    <property type="project" value="UniProtKB-KW"/>
</dbReference>
<evidence type="ECO:0000256" key="1">
    <source>
        <dbReference type="ARBA" id="ARBA00005622"/>
    </source>
</evidence>
<dbReference type="Gene3D" id="3.40.50.1820">
    <property type="entry name" value="alpha/beta hydrolase"/>
    <property type="match status" value="1"/>
</dbReference>
<comment type="similarity">
    <text evidence="1 8">Belongs to the esterase D family.</text>
</comment>
<dbReference type="InterPro" id="IPR014186">
    <property type="entry name" value="S-formylglutathione_hydrol"/>
</dbReference>
<comment type="function">
    <text evidence="8">Serine hydrolase involved in the detoxification of formaldehyde.</text>
</comment>
<feature type="active site" description="Charge relay system" evidence="7">
    <location>
        <position position="223"/>
    </location>
</feature>
<gene>
    <name evidence="9" type="ORF">B9G79_14000</name>
</gene>
<dbReference type="Proteomes" id="UP000197003">
    <property type="component" value="Chromosome"/>
</dbReference>
<dbReference type="GO" id="GO:0046294">
    <property type="term" value="P:formaldehyde catabolic process"/>
    <property type="evidence" value="ECO:0007669"/>
    <property type="project" value="InterPro"/>
</dbReference>
<dbReference type="PANTHER" id="PTHR10061">
    <property type="entry name" value="S-FORMYLGLUTATHIONE HYDROLASE"/>
    <property type="match status" value="1"/>
</dbReference>
<keyword evidence="3 8" id="KW-0719">Serine esterase</keyword>
<dbReference type="GO" id="GO:0005829">
    <property type="term" value="C:cytosol"/>
    <property type="evidence" value="ECO:0007669"/>
    <property type="project" value="TreeGrafter"/>
</dbReference>
<dbReference type="InterPro" id="IPR029058">
    <property type="entry name" value="AB_hydrolase_fold"/>
</dbReference>
<dbReference type="InterPro" id="IPR000801">
    <property type="entry name" value="Esterase-like"/>
</dbReference>
<dbReference type="SUPFAM" id="SSF53474">
    <property type="entry name" value="alpha/beta-Hydrolases"/>
    <property type="match status" value="1"/>
</dbReference>
<evidence type="ECO:0000256" key="3">
    <source>
        <dbReference type="ARBA" id="ARBA00022487"/>
    </source>
</evidence>
<feature type="active site" description="Charge relay system" evidence="7">
    <location>
        <position position="257"/>
    </location>
</feature>
<accession>A0A1Z3NAY3</accession>